<name>A0A8E2F2V5_9PEZI</name>
<dbReference type="PANTHER" id="PTHR33112">
    <property type="entry name" value="DOMAIN PROTEIN, PUTATIVE-RELATED"/>
    <property type="match status" value="1"/>
</dbReference>
<gene>
    <name evidence="2" type="ORF">AOQ84DRAFT_25388</name>
</gene>
<dbReference type="InterPro" id="IPR010730">
    <property type="entry name" value="HET"/>
</dbReference>
<reference evidence="2 3" key="1">
    <citation type="journal article" date="2016" name="Nat. Commun.">
        <title>Ectomycorrhizal ecology is imprinted in the genome of the dominant symbiotic fungus Cenococcum geophilum.</title>
        <authorList>
            <consortium name="DOE Joint Genome Institute"/>
            <person name="Peter M."/>
            <person name="Kohler A."/>
            <person name="Ohm R.A."/>
            <person name="Kuo A."/>
            <person name="Krutzmann J."/>
            <person name="Morin E."/>
            <person name="Arend M."/>
            <person name="Barry K.W."/>
            <person name="Binder M."/>
            <person name="Choi C."/>
            <person name="Clum A."/>
            <person name="Copeland A."/>
            <person name="Grisel N."/>
            <person name="Haridas S."/>
            <person name="Kipfer T."/>
            <person name="LaButti K."/>
            <person name="Lindquist E."/>
            <person name="Lipzen A."/>
            <person name="Maire R."/>
            <person name="Meier B."/>
            <person name="Mihaltcheva S."/>
            <person name="Molinier V."/>
            <person name="Murat C."/>
            <person name="Poggeler S."/>
            <person name="Quandt C.A."/>
            <person name="Sperisen C."/>
            <person name="Tritt A."/>
            <person name="Tisserant E."/>
            <person name="Crous P.W."/>
            <person name="Henrissat B."/>
            <person name="Nehls U."/>
            <person name="Egli S."/>
            <person name="Spatafora J.W."/>
            <person name="Grigoriev I.V."/>
            <person name="Martin F.M."/>
        </authorList>
    </citation>
    <scope>NUCLEOTIDE SEQUENCE [LARGE SCALE GENOMIC DNA]</scope>
    <source>
        <strain evidence="2 3">CBS 207.34</strain>
    </source>
</reference>
<evidence type="ECO:0000313" key="3">
    <source>
        <dbReference type="Proteomes" id="UP000250140"/>
    </source>
</evidence>
<organism evidence="2 3">
    <name type="scientific">Glonium stellatum</name>
    <dbReference type="NCBI Taxonomy" id="574774"/>
    <lineage>
        <taxon>Eukaryota</taxon>
        <taxon>Fungi</taxon>
        <taxon>Dikarya</taxon>
        <taxon>Ascomycota</taxon>
        <taxon>Pezizomycotina</taxon>
        <taxon>Dothideomycetes</taxon>
        <taxon>Pleosporomycetidae</taxon>
        <taxon>Gloniales</taxon>
        <taxon>Gloniaceae</taxon>
        <taxon>Glonium</taxon>
    </lineage>
</organism>
<evidence type="ECO:0000259" key="1">
    <source>
        <dbReference type="Pfam" id="PF06985"/>
    </source>
</evidence>
<evidence type="ECO:0000313" key="2">
    <source>
        <dbReference type="EMBL" id="OCL09285.1"/>
    </source>
</evidence>
<feature type="domain" description="Heterokaryon incompatibility" evidence="1">
    <location>
        <begin position="194"/>
        <end position="345"/>
    </location>
</feature>
<protein>
    <submittedName>
        <fullName evidence="2">HET-domain-containing protein</fullName>
    </submittedName>
</protein>
<dbReference type="AlphaFoldDB" id="A0A8E2F2V5"/>
<accession>A0A8E2F2V5</accession>
<dbReference type="OrthoDB" id="3486565at2759"/>
<sequence>MALSQRPTRLSPHLCDFCEFVVLCQIDCLTRKHPCMYYPKSGDNHFKSLLLSKDCALCRYILSIFRAEAKNPTEEEVQTAHTTHVTCFPPESTKDWARLDVCGQYGRKRDLEVKLSCRLENSIQDFPLWTARQSSNPEQRLESAKRWFEYCQQNHEQCRILEASQNASCPTRLLDVSQHVPRLVCLPAKTKISYAALSHCWGGGLPIKSTKSTLIDHMVAIPMAAMPKTYCDAITITRELGIQYLWIDSICIIQDDGKDWEQEAARMASIYEGAQITIAAAWGKNGESGCFCDYHPSMVVEVQEQDDSGEYTTGSAPKLYLRPYPNQRRYLYDAPLNSRAWTLQEIILSRRTIIFAQEQMYWYCTSLYESEDRLVSVHNVAETALPLPPLGSTIRQPVMPSYELYESWQNTMQDYSARLLTRPDDKFAALAGVTQMFQGVVKDEPLAGLWKKDLCRGLLWQIPPSTHGILDSEAVRALNIPSWSWAKVRGLIQMRTPNVEPCITISSSLVSWTSLPLTSKIGNASIKGRGKLIRILEVQRAEDEVCMCRGVKRLCVESLPGEPRTYLKSYCYIDECTTEFMDTLSLLVICKGAVGGFGGLDASLKQISGLIVAAVLDPHSSSTYRRVGVGIETGVPRELHDNLIEVDFTLI</sequence>
<keyword evidence="3" id="KW-1185">Reference proteome</keyword>
<dbReference type="EMBL" id="KV749472">
    <property type="protein sequence ID" value="OCL09285.1"/>
    <property type="molecule type" value="Genomic_DNA"/>
</dbReference>
<dbReference type="Pfam" id="PF06985">
    <property type="entry name" value="HET"/>
    <property type="match status" value="1"/>
</dbReference>
<dbReference type="PANTHER" id="PTHR33112:SF10">
    <property type="entry name" value="TOL"/>
    <property type="match status" value="1"/>
</dbReference>
<proteinExistence type="predicted"/>
<dbReference type="Proteomes" id="UP000250140">
    <property type="component" value="Unassembled WGS sequence"/>
</dbReference>